<dbReference type="RefSeq" id="WP_207688201.1">
    <property type="nucleotide sequence ID" value="NZ_CP061799.1"/>
</dbReference>
<sequence length="67" mass="7638">MYENSIQRFFLVLIISIILAGCGVKAPPAIPRQTMAPEVSNLQYELEDNILSLNWTIPETEDECKNR</sequence>
<dbReference type="EMBL" id="CP061799">
    <property type="protein sequence ID" value="QTA82254.1"/>
    <property type="molecule type" value="Genomic_DNA"/>
</dbReference>
<dbReference type="Proteomes" id="UP000663720">
    <property type="component" value="Chromosome"/>
</dbReference>
<dbReference type="AlphaFoldDB" id="A0A975BBL3"/>
<accession>A0A975BBL3</accession>
<feature type="transmembrane region" description="Helical" evidence="1">
    <location>
        <begin position="6"/>
        <end position="24"/>
    </location>
</feature>
<evidence type="ECO:0000313" key="2">
    <source>
        <dbReference type="EMBL" id="QTA82254.1"/>
    </source>
</evidence>
<protein>
    <submittedName>
        <fullName evidence="2">Uncharacterized protein</fullName>
    </submittedName>
</protein>
<keyword evidence="1" id="KW-1133">Transmembrane helix</keyword>
<keyword evidence="1" id="KW-0812">Transmembrane</keyword>
<name>A0A975BBL3_9BACT</name>
<keyword evidence="3" id="KW-1185">Reference proteome</keyword>
<evidence type="ECO:0000313" key="3">
    <source>
        <dbReference type="Proteomes" id="UP000663720"/>
    </source>
</evidence>
<evidence type="ECO:0000256" key="1">
    <source>
        <dbReference type="SAM" id="Phobius"/>
    </source>
</evidence>
<proteinExistence type="predicted"/>
<reference evidence="2" key="1">
    <citation type="journal article" date="2021" name="Microb. Physiol.">
        <title>Proteogenomic Insights into the Physiology of Marine, Sulfate-Reducing, Filamentous Desulfonema limicola and Desulfonema magnum.</title>
        <authorList>
            <person name="Schnaars V."/>
            <person name="Wohlbrand L."/>
            <person name="Scheve S."/>
            <person name="Hinrichs C."/>
            <person name="Reinhardt R."/>
            <person name="Rabus R."/>
        </authorList>
    </citation>
    <scope>NUCLEOTIDE SEQUENCE</scope>
    <source>
        <strain evidence="2">5ac10</strain>
    </source>
</reference>
<keyword evidence="1" id="KW-0472">Membrane</keyword>
<gene>
    <name evidence="2" type="ORF">dnl_46270</name>
</gene>
<organism evidence="2 3">
    <name type="scientific">Desulfonema limicola</name>
    <dbReference type="NCBI Taxonomy" id="45656"/>
    <lineage>
        <taxon>Bacteria</taxon>
        <taxon>Pseudomonadati</taxon>
        <taxon>Thermodesulfobacteriota</taxon>
        <taxon>Desulfobacteria</taxon>
        <taxon>Desulfobacterales</taxon>
        <taxon>Desulfococcaceae</taxon>
        <taxon>Desulfonema</taxon>
    </lineage>
</organism>
<dbReference type="KEGG" id="dli:dnl_46270"/>